<reference evidence="2" key="1">
    <citation type="submission" date="2021-12" db="EMBL/GenBank/DDBJ databases">
        <authorList>
            <person name="King R."/>
        </authorList>
    </citation>
    <scope>NUCLEOTIDE SEQUENCE</scope>
</reference>
<organism evidence="2 3">
    <name type="scientific">Chrysodeixis includens</name>
    <name type="common">Soybean looper</name>
    <name type="synonym">Pseudoplusia includens</name>
    <dbReference type="NCBI Taxonomy" id="689277"/>
    <lineage>
        <taxon>Eukaryota</taxon>
        <taxon>Metazoa</taxon>
        <taxon>Ecdysozoa</taxon>
        <taxon>Arthropoda</taxon>
        <taxon>Hexapoda</taxon>
        <taxon>Insecta</taxon>
        <taxon>Pterygota</taxon>
        <taxon>Neoptera</taxon>
        <taxon>Endopterygota</taxon>
        <taxon>Lepidoptera</taxon>
        <taxon>Glossata</taxon>
        <taxon>Ditrysia</taxon>
        <taxon>Noctuoidea</taxon>
        <taxon>Noctuidae</taxon>
        <taxon>Plusiinae</taxon>
        <taxon>Chrysodeixis</taxon>
    </lineage>
</organism>
<feature type="region of interest" description="Disordered" evidence="1">
    <location>
        <begin position="171"/>
        <end position="204"/>
    </location>
</feature>
<evidence type="ECO:0000313" key="2">
    <source>
        <dbReference type="EMBL" id="CAD0194382.1"/>
    </source>
</evidence>
<feature type="compositionally biased region" description="Basic residues" evidence="1">
    <location>
        <begin position="89"/>
        <end position="100"/>
    </location>
</feature>
<protein>
    <submittedName>
        <fullName evidence="2">Uncharacterized protein</fullName>
    </submittedName>
</protein>
<gene>
    <name evidence="2" type="ORF">CINC_LOCUS671</name>
</gene>
<name>A0A9N8KYF1_CHRIL</name>
<accession>A0A9N8KYF1</accession>
<evidence type="ECO:0000256" key="1">
    <source>
        <dbReference type="SAM" id="MobiDB-lite"/>
    </source>
</evidence>
<sequence length="252" mass="27417">MAINFNGSAFRQTRRAPRIAHSFLCERLNSIYNIPDGDHFSQRSASHRTPLHSAVKGEGAGGARGAAVAEGVCVRQGGARWRLANGSARRGRGGAGRRSRAPPPPRASIAETGRARTRRTLACRSVRGTYVLTVVSRCLAHVYVLFCDQHQIIAIKVLGVKLEMKTRPVIPPRPSNPITVESGARDKSSRPPLSSTPIRGRGAPQRCHRLNADINDPNVSALNTPRRLLREPHSLYERASSRQSNALHVAGI</sequence>
<keyword evidence="3" id="KW-1185">Reference proteome</keyword>
<dbReference type="Proteomes" id="UP001154114">
    <property type="component" value="Chromosome 1"/>
</dbReference>
<dbReference type="EMBL" id="LR824004">
    <property type="protein sequence ID" value="CAD0194382.1"/>
    <property type="molecule type" value="Genomic_DNA"/>
</dbReference>
<feature type="region of interest" description="Disordered" evidence="1">
    <location>
        <begin position="84"/>
        <end position="114"/>
    </location>
</feature>
<evidence type="ECO:0000313" key="3">
    <source>
        <dbReference type="Proteomes" id="UP001154114"/>
    </source>
</evidence>
<dbReference type="AlphaFoldDB" id="A0A9N8KYF1"/>
<proteinExistence type="predicted"/>